<comment type="caution">
    <text evidence="2">The sequence shown here is derived from an EMBL/GenBank/DDBJ whole genome shotgun (WGS) entry which is preliminary data.</text>
</comment>
<keyword evidence="3" id="KW-1185">Reference proteome</keyword>
<dbReference type="InterPro" id="IPR029039">
    <property type="entry name" value="Flavoprotein-like_sf"/>
</dbReference>
<dbReference type="SUPFAM" id="SSF52218">
    <property type="entry name" value="Flavoproteins"/>
    <property type="match status" value="1"/>
</dbReference>
<accession>A0A4Q0VKX3</accession>
<dbReference type="GO" id="GO:0006783">
    <property type="term" value="P:heme biosynthetic process"/>
    <property type="evidence" value="ECO:0007669"/>
    <property type="project" value="TreeGrafter"/>
</dbReference>
<dbReference type="Pfam" id="PF12724">
    <property type="entry name" value="Flavodoxin_5"/>
    <property type="match status" value="1"/>
</dbReference>
<proteinExistence type="predicted"/>
<dbReference type="PROSITE" id="PS00201">
    <property type="entry name" value="FLAVODOXIN"/>
    <property type="match status" value="1"/>
</dbReference>
<dbReference type="OrthoDB" id="2146857at2"/>
<dbReference type="PROSITE" id="PS50902">
    <property type="entry name" value="FLAVODOXIN_LIKE"/>
    <property type="match status" value="1"/>
</dbReference>
<gene>
    <name evidence="2" type="ORF">DS745_24065</name>
</gene>
<evidence type="ECO:0000313" key="2">
    <source>
        <dbReference type="EMBL" id="RXI95531.1"/>
    </source>
</evidence>
<evidence type="ECO:0000313" key="3">
    <source>
        <dbReference type="Proteomes" id="UP000290649"/>
    </source>
</evidence>
<dbReference type="RefSeq" id="WP_129080762.1">
    <property type="nucleotide sequence ID" value="NZ_QOUX01000050.1"/>
</dbReference>
<protein>
    <submittedName>
        <fullName evidence="2">Flavodoxin</fullName>
    </submittedName>
</protein>
<dbReference type="GO" id="GO:0070819">
    <property type="term" value="F:menaquinone-dependent protoporphyrinogen oxidase activity"/>
    <property type="evidence" value="ECO:0007669"/>
    <property type="project" value="TreeGrafter"/>
</dbReference>
<feature type="domain" description="Flavodoxin-like" evidence="1">
    <location>
        <begin position="3"/>
        <end position="157"/>
    </location>
</feature>
<dbReference type="InterPro" id="IPR026816">
    <property type="entry name" value="Flavodoxin_dom"/>
</dbReference>
<dbReference type="GO" id="GO:0009055">
    <property type="term" value="F:electron transfer activity"/>
    <property type="evidence" value="ECO:0007669"/>
    <property type="project" value="InterPro"/>
</dbReference>
<dbReference type="PANTHER" id="PTHR38030">
    <property type="entry name" value="PROTOPORPHYRINOGEN IX DEHYDROGENASE [MENAQUINONE]"/>
    <property type="match status" value="1"/>
</dbReference>
<dbReference type="PANTHER" id="PTHR38030:SF2">
    <property type="entry name" value="PROTOPORPHYRINOGEN IX DEHYDROGENASE [QUINONE]"/>
    <property type="match status" value="1"/>
</dbReference>
<dbReference type="Gene3D" id="3.40.50.360">
    <property type="match status" value="1"/>
</dbReference>
<dbReference type="EMBL" id="QOUX01000050">
    <property type="protein sequence ID" value="RXI95531.1"/>
    <property type="molecule type" value="Genomic_DNA"/>
</dbReference>
<dbReference type="GO" id="GO:0016651">
    <property type="term" value="F:oxidoreductase activity, acting on NAD(P)H"/>
    <property type="evidence" value="ECO:0007669"/>
    <property type="project" value="UniProtKB-ARBA"/>
</dbReference>
<organism evidence="2 3">
    <name type="scientific">Anaerobacillus alkaliphilus</name>
    <dbReference type="NCBI Taxonomy" id="1548597"/>
    <lineage>
        <taxon>Bacteria</taxon>
        <taxon>Bacillati</taxon>
        <taxon>Bacillota</taxon>
        <taxon>Bacilli</taxon>
        <taxon>Bacillales</taxon>
        <taxon>Bacillaceae</taxon>
        <taxon>Anaerobacillus</taxon>
    </lineage>
</organism>
<sequence>MDTVIIYASSHGTTEKAAKMLGQKITGQVTIIDLKKIKNLDLEEFDQVIIGGSIHAGMIQRKVTNFMKRFENELLAKRLGLFLCCMREGESANVQFEQSYPQVLREHSKANGLFGGEFLFGKMNYIEKTIIKKMKGDTEDVSTLDEKAINEFAKSLLDY</sequence>
<name>A0A4Q0VKX3_9BACI</name>
<dbReference type="GO" id="GO:0010181">
    <property type="term" value="F:FMN binding"/>
    <property type="evidence" value="ECO:0007669"/>
    <property type="project" value="InterPro"/>
</dbReference>
<reference evidence="2 3" key="1">
    <citation type="journal article" date="2019" name="Int. J. Syst. Evol. Microbiol.">
        <title>Anaerobacillus alkaliphilus sp. nov., a novel alkaliphilic and moderately halophilic bacterium.</title>
        <authorList>
            <person name="Borsodi A.K."/>
            <person name="Aszalos J.M."/>
            <person name="Bihari P."/>
            <person name="Nagy I."/>
            <person name="Schumann P."/>
            <person name="Sproer C."/>
            <person name="Kovacs A.L."/>
            <person name="Boka K."/>
            <person name="Dobosy P."/>
            <person name="Ovari M."/>
            <person name="Szili-Kovacs T."/>
            <person name="Toth E."/>
        </authorList>
    </citation>
    <scope>NUCLEOTIDE SEQUENCE [LARGE SCALE GENOMIC DNA]</scope>
    <source>
        <strain evidence="2 3">B16-10</strain>
    </source>
</reference>
<evidence type="ECO:0000259" key="1">
    <source>
        <dbReference type="PROSITE" id="PS50902"/>
    </source>
</evidence>
<dbReference type="InterPro" id="IPR001226">
    <property type="entry name" value="Flavodoxin_CS"/>
</dbReference>
<dbReference type="Proteomes" id="UP000290649">
    <property type="component" value="Unassembled WGS sequence"/>
</dbReference>
<dbReference type="AlphaFoldDB" id="A0A4Q0VKX3"/>
<dbReference type="InterPro" id="IPR008254">
    <property type="entry name" value="Flavodoxin/NO_synth"/>
</dbReference>
<dbReference type="InterPro" id="IPR052200">
    <property type="entry name" value="Protoporphyrinogen_IX_DH"/>
</dbReference>